<accession>X1F9U2</accession>
<feature type="non-terminal residue" evidence="1">
    <location>
        <position position="82"/>
    </location>
</feature>
<reference evidence="1" key="1">
    <citation type="journal article" date="2014" name="Front. Microbiol.">
        <title>High frequency of phylogenetically diverse reductive dehalogenase-homologous genes in deep subseafloor sedimentary metagenomes.</title>
        <authorList>
            <person name="Kawai M."/>
            <person name="Futagami T."/>
            <person name="Toyoda A."/>
            <person name="Takaki Y."/>
            <person name="Nishi S."/>
            <person name="Hori S."/>
            <person name="Arai W."/>
            <person name="Tsubouchi T."/>
            <person name="Morono Y."/>
            <person name="Uchiyama I."/>
            <person name="Ito T."/>
            <person name="Fujiyama A."/>
            <person name="Inagaki F."/>
            <person name="Takami H."/>
        </authorList>
    </citation>
    <scope>NUCLEOTIDE SEQUENCE</scope>
    <source>
        <strain evidence="1">Expedition CK06-06</strain>
    </source>
</reference>
<sequence length="82" mass="9508">MIYMTPSLPKLPLGVILVNKESERSDFLGLDKLYPIIPEIFFIDSLNPEKWTFKQLSKFYQKPNSICLSSALGVIYKHSHYD</sequence>
<organism evidence="1">
    <name type="scientific">marine sediment metagenome</name>
    <dbReference type="NCBI Taxonomy" id="412755"/>
    <lineage>
        <taxon>unclassified sequences</taxon>
        <taxon>metagenomes</taxon>
        <taxon>ecological metagenomes</taxon>
    </lineage>
</organism>
<gene>
    <name evidence="1" type="ORF">S03H2_03112</name>
</gene>
<protein>
    <submittedName>
        <fullName evidence="1">Uncharacterized protein</fullName>
    </submittedName>
</protein>
<comment type="caution">
    <text evidence="1">The sequence shown here is derived from an EMBL/GenBank/DDBJ whole genome shotgun (WGS) entry which is preliminary data.</text>
</comment>
<dbReference type="AlphaFoldDB" id="X1F9U2"/>
<name>X1F9U2_9ZZZZ</name>
<proteinExistence type="predicted"/>
<evidence type="ECO:0000313" key="1">
    <source>
        <dbReference type="EMBL" id="GAH29330.1"/>
    </source>
</evidence>
<dbReference type="EMBL" id="BARU01001115">
    <property type="protein sequence ID" value="GAH29330.1"/>
    <property type="molecule type" value="Genomic_DNA"/>
</dbReference>